<name>A0A7S7AWS9_9SPIR</name>
<dbReference type="EMBL" id="CP061839">
    <property type="protein sequence ID" value="QOW60391.1"/>
    <property type="molecule type" value="Genomic_DNA"/>
</dbReference>
<proteinExistence type="predicted"/>
<evidence type="ECO:0000313" key="2">
    <source>
        <dbReference type="Proteomes" id="UP000593915"/>
    </source>
</evidence>
<dbReference type="Pfam" id="PF12900">
    <property type="entry name" value="Pyridox_ox_2"/>
    <property type="match status" value="1"/>
</dbReference>
<dbReference type="AlphaFoldDB" id="A0A7S7AWS9"/>
<dbReference type="PANTHER" id="PTHR34071">
    <property type="entry name" value="5-NITROIMIDAZOLE ANTIBIOTICS RESISTANCE PROTEIN, NIMA-FAMILY-RELATED PROTEIN-RELATED"/>
    <property type="match status" value="1"/>
</dbReference>
<organism evidence="1 2">
    <name type="scientific">Treponema pedis</name>
    <dbReference type="NCBI Taxonomy" id="409322"/>
    <lineage>
        <taxon>Bacteria</taxon>
        <taxon>Pseudomonadati</taxon>
        <taxon>Spirochaetota</taxon>
        <taxon>Spirochaetia</taxon>
        <taxon>Spirochaetales</taxon>
        <taxon>Treponemataceae</taxon>
        <taxon>Treponema</taxon>
    </lineage>
</organism>
<dbReference type="SUPFAM" id="SSF50475">
    <property type="entry name" value="FMN-binding split barrel"/>
    <property type="match status" value="1"/>
</dbReference>
<dbReference type="Gene3D" id="2.30.110.10">
    <property type="entry name" value="Electron Transport, Fmn-binding Protein, Chain A"/>
    <property type="match status" value="1"/>
</dbReference>
<sequence length="166" mass="18953">MRRKDREITDFKTIKMIIEQSDCIRLGFIDCGEVYIIPLNYGYEEIDGRFIFYFHGAGKGRKIDLIQKNPKAGFELDTNHSLISGNTACSYGYAYRSIIGTGTVQFVNNTEEKKHALTLLMKHHTGKTDWHFGEADINSVCVFKLTVINMTAKERPMPGQHEPENT</sequence>
<dbReference type="InterPro" id="IPR012349">
    <property type="entry name" value="Split_barrel_FMN-bd"/>
</dbReference>
<protein>
    <submittedName>
        <fullName evidence="1">Pyridoxamine 5'-phosphate oxidase family protein</fullName>
    </submittedName>
</protein>
<dbReference type="Proteomes" id="UP000593915">
    <property type="component" value="Chromosome"/>
</dbReference>
<accession>A0A7S7AWS9</accession>
<dbReference type="RefSeq" id="WP_024467829.1">
    <property type="nucleotide sequence ID" value="NZ_CP061839.1"/>
</dbReference>
<gene>
    <name evidence="1" type="ORF">IFE08_11305</name>
</gene>
<evidence type="ECO:0000313" key="1">
    <source>
        <dbReference type="EMBL" id="QOW60391.1"/>
    </source>
</evidence>
<dbReference type="InterPro" id="IPR024747">
    <property type="entry name" value="Pyridox_Oxase-rel"/>
</dbReference>
<reference evidence="1 2" key="1">
    <citation type="submission" date="2020-09" db="EMBL/GenBank/DDBJ databases">
        <title>Characterization of Treponema spp. from bovine digital dermatitis in Korea.</title>
        <authorList>
            <person name="Espiritu H.M."/>
            <person name="Cho Y.I."/>
            <person name="Mamuad L."/>
        </authorList>
    </citation>
    <scope>NUCLEOTIDE SEQUENCE [LARGE SCALE GENOMIC DNA]</scope>
    <source>
        <strain evidence="1 2">KS1</strain>
    </source>
</reference>
<dbReference type="PANTHER" id="PTHR34071:SF2">
    <property type="entry name" value="FLAVIN-NUCLEOTIDE-BINDING PROTEIN"/>
    <property type="match status" value="1"/>
</dbReference>